<evidence type="ECO:0000259" key="4">
    <source>
        <dbReference type="PROSITE" id="PS50949"/>
    </source>
</evidence>
<dbReference type="InterPro" id="IPR036388">
    <property type="entry name" value="WH-like_DNA-bd_sf"/>
</dbReference>
<dbReference type="InterPro" id="IPR000524">
    <property type="entry name" value="Tscrpt_reg_HTH_GntR"/>
</dbReference>
<evidence type="ECO:0000256" key="1">
    <source>
        <dbReference type="ARBA" id="ARBA00023015"/>
    </source>
</evidence>
<dbReference type="EMBL" id="JACRSR010000003">
    <property type="protein sequence ID" value="MBC8531910.1"/>
    <property type="molecule type" value="Genomic_DNA"/>
</dbReference>
<organism evidence="5 6">
    <name type="scientific">Gehongia tenuis</name>
    <dbReference type="NCBI Taxonomy" id="2763655"/>
    <lineage>
        <taxon>Bacteria</taxon>
        <taxon>Bacillati</taxon>
        <taxon>Bacillota</taxon>
        <taxon>Clostridia</taxon>
        <taxon>Christensenellales</taxon>
        <taxon>Christensenellaceae</taxon>
        <taxon>Gehongia</taxon>
    </lineage>
</organism>
<keyword evidence="1" id="KW-0805">Transcription regulation</keyword>
<dbReference type="PANTHER" id="PTHR43537:SF24">
    <property type="entry name" value="GLUCONATE OPERON TRANSCRIPTIONAL REPRESSOR"/>
    <property type="match status" value="1"/>
</dbReference>
<dbReference type="Proteomes" id="UP000623172">
    <property type="component" value="Unassembled WGS sequence"/>
</dbReference>
<dbReference type="InterPro" id="IPR036390">
    <property type="entry name" value="WH_DNA-bd_sf"/>
</dbReference>
<evidence type="ECO:0000256" key="3">
    <source>
        <dbReference type="ARBA" id="ARBA00023163"/>
    </source>
</evidence>
<gene>
    <name evidence="5" type="ORF">H8696_08630</name>
</gene>
<comment type="caution">
    <text evidence="5">The sequence shown here is derived from an EMBL/GenBank/DDBJ whole genome shotgun (WGS) entry which is preliminary data.</text>
</comment>
<keyword evidence="2" id="KW-0238">DNA-binding</keyword>
<evidence type="ECO:0000313" key="5">
    <source>
        <dbReference type="EMBL" id="MBC8531910.1"/>
    </source>
</evidence>
<dbReference type="InterPro" id="IPR008920">
    <property type="entry name" value="TF_FadR/GntR_C"/>
</dbReference>
<dbReference type="SUPFAM" id="SSF46785">
    <property type="entry name" value="Winged helix' DNA-binding domain"/>
    <property type="match status" value="1"/>
</dbReference>
<reference evidence="5" key="1">
    <citation type="submission" date="2020-08" db="EMBL/GenBank/DDBJ databases">
        <title>Genome public.</title>
        <authorList>
            <person name="Liu C."/>
            <person name="Sun Q."/>
        </authorList>
    </citation>
    <scope>NUCLEOTIDE SEQUENCE</scope>
    <source>
        <strain evidence="5">NSJ-53</strain>
    </source>
</reference>
<name>A0A926D3V9_9FIRM</name>
<dbReference type="SUPFAM" id="SSF48008">
    <property type="entry name" value="GntR ligand-binding domain-like"/>
    <property type="match status" value="1"/>
</dbReference>
<proteinExistence type="predicted"/>
<dbReference type="GO" id="GO:0003700">
    <property type="term" value="F:DNA-binding transcription factor activity"/>
    <property type="evidence" value="ECO:0007669"/>
    <property type="project" value="InterPro"/>
</dbReference>
<sequence>MDEKRTRSSSIHENLREQIISGLREYGSRLPSAPQLCKSYGVGMRAVRTALKALKEEGLIETGERRRAVVVYRDSLMEQSADVQSILQRKSSVLAVYQTMELIMPDILTFCAQFSGIIELEHYDSTMKWTMYHRDSLRRWRVPSAFFHDILVSSGNPLLASLYTTLEMYGEAPFLTACQRSMQLNQYKFERQSVSYILDALKAGKPQDVRDSLTSHYRYTTPVWCRKH</sequence>
<keyword evidence="3" id="KW-0804">Transcription</keyword>
<accession>A0A926D3V9</accession>
<dbReference type="GO" id="GO:0003677">
    <property type="term" value="F:DNA binding"/>
    <property type="evidence" value="ECO:0007669"/>
    <property type="project" value="UniProtKB-KW"/>
</dbReference>
<dbReference type="Pfam" id="PF00392">
    <property type="entry name" value="GntR"/>
    <property type="match status" value="1"/>
</dbReference>
<feature type="domain" description="HTH gntR-type" evidence="4">
    <location>
        <begin position="5"/>
        <end position="74"/>
    </location>
</feature>
<protein>
    <submittedName>
        <fullName evidence="5">FadR family transcriptional regulator</fullName>
    </submittedName>
</protein>
<dbReference type="PROSITE" id="PS50949">
    <property type="entry name" value="HTH_GNTR"/>
    <property type="match status" value="1"/>
</dbReference>
<evidence type="ECO:0000256" key="2">
    <source>
        <dbReference type="ARBA" id="ARBA00023125"/>
    </source>
</evidence>
<evidence type="ECO:0000313" key="6">
    <source>
        <dbReference type="Proteomes" id="UP000623172"/>
    </source>
</evidence>
<dbReference type="AlphaFoldDB" id="A0A926D3V9"/>
<keyword evidence="6" id="KW-1185">Reference proteome</keyword>
<dbReference type="Gene3D" id="1.10.10.10">
    <property type="entry name" value="Winged helix-like DNA-binding domain superfamily/Winged helix DNA-binding domain"/>
    <property type="match status" value="1"/>
</dbReference>
<dbReference type="PANTHER" id="PTHR43537">
    <property type="entry name" value="TRANSCRIPTIONAL REGULATOR, GNTR FAMILY"/>
    <property type="match status" value="1"/>
</dbReference>
<dbReference type="SMART" id="SM00345">
    <property type="entry name" value="HTH_GNTR"/>
    <property type="match status" value="1"/>
</dbReference>